<dbReference type="OrthoDB" id="10669313at2759"/>
<organism evidence="1 2">
    <name type="scientific">Piloderma croceum (strain F 1598)</name>
    <dbReference type="NCBI Taxonomy" id="765440"/>
    <lineage>
        <taxon>Eukaryota</taxon>
        <taxon>Fungi</taxon>
        <taxon>Dikarya</taxon>
        <taxon>Basidiomycota</taxon>
        <taxon>Agaricomycotina</taxon>
        <taxon>Agaricomycetes</taxon>
        <taxon>Agaricomycetidae</taxon>
        <taxon>Atheliales</taxon>
        <taxon>Atheliaceae</taxon>
        <taxon>Piloderma</taxon>
    </lineage>
</organism>
<evidence type="ECO:0000313" key="2">
    <source>
        <dbReference type="Proteomes" id="UP000054166"/>
    </source>
</evidence>
<sequence length="218" mass="24328">MNLAAAERLLKSKIIAQTAFQKFSVETLTKLCEAYRMPVRATGQKPMGSKKKSDYIAAIMCFQLLTSPINQRQEAEATACATRSSSPMLVDTQPQDEEMINSQAQLDEVTSPADHRVRVTVNRRVNQQIAIRIYAHAKDYDCILKKEVTLESNGDLSISQMQEELGDQRTCQIIDPVNYKPMHLYKPGAVAAGDVLRLKTAGNGHLRVVFTQEEVDSI</sequence>
<protein>
    <submittedName>
        <fullName evidence="1">Uncharacterized protein</fullName>
    </submittedName>
</protein>
<dbReference type="AlphaFoldDB" id="A0A0C3ARY5"/>
<reference evidence="1 2" key="1">
    <citation type="submission" date="2014-04" db="EMBL/GenBank/DDBJ databases">
        <authorList>
            <consortium name="DOE Joint Genome Institute"/>
            <person name="Kuo A."/>
            <person name="Tarkka M."/>
            <person name="Buscot F."/>
            <person name="Kohler A."/>
            <person name="Nagy L.G."/>
            <person name="Floudas D."/>
            <person name="Copeland A."/>
            <person name="Barry K.W."/>
            <person name="Cichocki N."/>
            <person name="Veneault-Fourrey C."/>
            <person name="LaButti K."/>
            <person name="Lindquist E.A."/>
            <person name="Lipzen A."/>
            <person name="Lundell T."/>
            <person name="Morin E."/>
            <person name="Murat C."/>
            <person name="Sun H."/>
            <person name="Tunlid A."/>
            <person name="Henrissat B."/>
            <person name="Grigoriev I.V."/>
            <person name="Hibbett D.S."/>
            <person name="Martin F."/>
            <person name="Nordberg H.P."/>
            <person name="Cantor M.N."/>
            <person name="Hua S.X."/>
        </authorList>
    </citation>
    <scope>NUCLEOTIDE SEQUENCE [LARGE SCALE GENOMIC DNA]</scope>
    <source>
        <strain evidence="1 2">F 1598</strain>
    </source>
</reference>
<dbReference type="EMBL" id="KN833032">
    <property type="protein sequence ID" value="KIM76678.1"/>
    <property type="molecule type" value="Genomic_DNA"/>
</dbReference>
<evidence type="ECO:0000313" key="1">
    <source>
        <dbReference type="EMBL" id="KIM76678.1"/>
    </source>
</evidence>
<dbReference type="Proteomes" id="UP000054166">
    <property type="component" value="Unassembled WGS sequence"/>
</dbReference>
<dbReference type="InParanoid" id="A0A0C3ARY5"/>
<accession>A0A0C3ARY5</accession>
<reference evidence="2" key="2">
    <citation type="submission" date="2015-01" db="EMBL/GenBank/DDBJ databases">
        <title>Evolutionary Origins and Diversification of the Mycorrhizal Mutualists.</title>
        <authorList>
            <consortium name="DOE Joint Genome Institute"/>
            <consortium name="Mycorrhizal Genomics Consortium"/>
            <person name="Kohler A."/>
            <person name="Kuo A."/>
            <person name="Nagy L.G."/>
            <person name="Floudas D."/>
            <person name="Copeland A."/>
            <person name="Barry K.W."/>
            <person name="Cichocki N."/>
            <person name="Veneault-Fourrey C."/>
            <person name="LaButti K."/>
            <person name="Lindquist E.A."/>
            <person name="Lipzen A."/>
            <person name="Lundell T."/>
            <person name="Morin E."/>
            <person name="Murat C."/>
            <person name="Riley R."/>
            <person name="Ohm R."/>
            <person name="Sun H."/>
            <person name="Tunlid A."/>
            <person name="Henrissat B."/>
            <person name="Grigoriev I.V."/>
            <person name="Hibbett D.S."/>
            <person name="Martin F."/>
        </authorList>
    </citation>
    <scope>NUCLEOTIDE SEQUENCE [LARGE SCALE GENOMIC DNA]</scope>
    <source>
        <strain evidence="2">F 1598</strain>
    </source>
</reference>
<gene>
    <name evidence="1" type="ORF">PILCRDRAFT_91475</name>
</gene>
<dbReference type="HOGENOM" id="CLU_1267326_0_0_1"/>
<keyword evidence="2" id="KW-1185">Reference proteome</keyword>
<name>A0A0C3ARY5_PILCF</name>
<proteinExistence type="predicted"/>